<keyword evidence="6 15" id="KW-0436">Ligase</keyword>
<keyword evidence="10 15" id="KW-0460">Magnesium</keyword>
<dbReference type="InterPro" id="IPR020825">
    <property type="entry name" value="Phe-tRNA_synthase-like_B3/B4"/>
</dbReference>
<dbReference type="PROSITE" id="PS50886">
    <property type="entry name" value="TRBD"/>
    <property type="match status" value="1"/>
</dbReference>
<evidence type="ECO:0000256" key="12">
    <source>
        <dbReference type="ARBA" id="ARBA00022917"/>
    </source>
</evidence>
<dbReference type="FunFam" id="2.40.50.140:FF:000045">
    <property type="entry name" value="Phenylalanine--tRNA ligase beta subunit"/>
    <property type="match status" value="1"/>
</dbReference>
<comment type="subcellular location">
    <subcellularLocation>
        <location evidence="1 15">Cytoplasm</location>
    </subcellularLocation>
</comment>
<dbReference type="GO" id="GO:0000049">
    <property type="term" value="F:tRNA binding"/>
    <property type="evidence" value="ECO:0007669"/>
    <property type="project" value="UniProtKB-UniRule"/>
</dbReference>
<dbReference type="SUPFAM" id="SSF54991">
    <property type="entry name" value="Anticodon-binding domain of PheRS"/>
    <property type="match status" value="1"/>
</dbReference>
<dbReference type="InterPro" id="IPR005146">
    <property type="entry name" value="B3/B4_tRNA-bd"/>
</dbReference>
<evidence type="ECO:0000259" key="19">
    <source>
        <dbReference type="PROSITE" id="PS51483"/>
    </source>
</evidence>
<dbReference type="Pfam" id="PF01588">
    <property type="entry name" value="tRNA_bind"/>
    <property type="match status" value="1"/>
</dbReference>
<dbReference type="InterPro" id="IPR004532">
    <property type="entry name" value="Phe-tRNA-ligase_IIc_bsu_bact"/>
</dbReference>
<comment type="similarity">
    <text evidence="2 15">Belongs to the phenylalanyl-tRNA synthetase beta subunit family. Type 1 subfamily.</text>
</comment>
<dbReference type="InterPro" id="IPR009061">
    <property type="entry name" value="DNA-bd_dom_put_sf"/>
</dbReference>
<dbReference type="SUPFAM" id="SSF50249">
    <property type="entry name" value="Nucleic acid-binding proteins"/>
    <property type="match status" value="1"/>
</dbReference>
<keyword evidence="5 16" id="KW-0820">tRNA-binding</keyword>
<reference evidence="21" key="1">
    <citation type="submission" date="2007-07" db="EMBL/GenBank/DDBJ databases">
        <title>Complete genome sequence of Campylobacter hominis ATCC BAA-381, a commensal isolated from the human gastrointestinal tract.</title>
        <authorList>
            <person name="Fouts D.E."/>
            <person name="Mongodin E.F."/>
            <person name="Puiu D."/>
            <person name="Sebastian Y."/>
            <person name="Miller W.G."/>
            <person name="Mandrell R.E."/>
            <person name="Nelson K.E."/>
        </authorList>
    </citation>
    <scope>NUCLEOTIDE SEQUENCE [LARGE SCALE GENOMIC DNA]</scope>
    <source>
        <strain evidence="21">ATCC BAA-381 / LMG 19568 / NCTC 13146 / CH001A</strain>
    </source>
</reference>
<dbReference type="Gene3D" id="2.40.50.140">
    <property type="entry name" value="Nucleic acid-binding proteins"/>
    <property type="match status" value="1"/>
</dbReference>
<dbReference type="GO" id="GO:0005524">
    <property type="term" value="F:ATP binding"/>
    <property type="evidence" value="ECO:0007669"/>
    <property type="project" value="UniProtKB-UniRule"/>
</dbReference>
<comment type="cofactor">
    <cofactor evidence="15">
        <name>Mg(2+)</name>
        <dbReference type="ChEBI" id="CHEBI:18420"/>
    </cofactor>
    <text evidence="15">Binds 2 magnesium ions per tetramer.</text>
</comment>
<comment type="catalytic activity">
    <reaction evidence="14 15">
        <text>tRNA(Phe) + L-phenylalanine + ATP = L-phenylalanyl-tRNA(Phe) + AMP + diphosphate + H(+)</text>
        <dbReference type="Rhea" id="RHEA:19413"/>
        <dbReference type="Rhea" id="RHEA-COMP:9668"/>
        <dbReference type="Rhea" id="RHEA-COMP:9699"/>
        <dbReference type="ChEBI" id="CHEBI:15378"/>
        <dbReference type="ChEBI" id="CHEBI:30616"/>
        <dbReference type="ChEBI" id="CHEBI:33019"/>
        <dbReference type="ChEBI" id="CHEBI:58095"/>
        <dbReference type="ChEBI" id="CHEBI:78442"/>
        <dbReference type="ChEBI" id="CHEBI:78531"/>
        <dbReference type="ChEBI" id="CHEBI:456215"/>
        <dbReference type="EC" id="6.1.1.20"/>
    </reaction>
</comment>
<gene>
    <name evidence="15 20" type="primary">pheT</name>
    <name evidence="20" type="ordered locus">CHAB381_0485</name>
</gene>
<dbReference type="KEGG" id="cha:CHAB381_0485"/>
<dbReference type="Gene3D" id="3.50.40.10">
    <property type="entry name" value="Phenylalanyl-trna Synthetase, Chain B, domain 3"/>
    <property type="match status" value="1"/>
</dbReference>
<dbReference type="eggNOG" id="COG0072">
    <property type="taxonomic scope" value="Bacteria"/>
</dbReference>
<dbReference type="eggNOG" id="COG0073">
    <property type="taxonomic scope" value="Bacteria"/>
</dbReference>
<keyword evidence="21" id="KW-1185">Reference proteome</keyword>
<dbReference type="NCBIfam" id="NF045760">
    <property type="entry name" value="YtpR"/>
    <property type="match status" value="1"/>
</dbReference>
<dbReference type="PANTHER" id="PTHR10947:SF0">
    <property type="entry name" value="PHENYLALANINE--TRNA LIGASE BETA SUBUNIT"/>
    <property type="match status" value="1"/>
</dbReference>
<dbReference type="SMART" id="SM00873">
    <property type="entry name" value="B3_4"/>
    <property type="match status" value="1"/>
</dbReference>
<comment type="subunit">
    <text evidence="3 15">Tetramer of two alpha and two beta subunits.</text>
</comment>
<evidence type="ECO:0000256" key="1">
    <source>
        <dbReference type="ARBA" id="ARBA00004496"/>
    </source>
</evidence>
<evidence type="ECO:0000256" key="2">
    <source>
        <dbReference type="ARBA" id="ARBA00008653"/>
    </source>
</evidence>
<dbReference type="GO" id="GO:0006432">
    <property type="term" value="P:phenylalanyl-tRNA aminoacylation"/>
    <property type="evidence" value="ECO:0007669"/>
    <property type="project" value="UniProtKB-UniRule"/>
</dbReference>
<dbReference type="GO" id="GO:0000287">
    <property type="term" value="F:magnesium ion binding"/>
    <property type="evidence" value="ECO:0007669"/>
    <property type="project" value="UniProtKB-UniRule"/>
</dbReference>
<dbReference type="OrthoDB" id="9805455at2"/>
<dbReference type="Pfam" id="PF03483">
    <property type="entry name" value="B3_4"/>
    <property type="match status" value="1"/>
</dbReference>
<evidence type="ECO:0000256" key="15">
    <source>
        <dbReference type="HAMAP-Rule" id="MF_00283"/>
    </source>
</evidence>
<dbReference type="EC" id="6.1.1.20" evidence="15"/>
<dbReference type="Pfam" id="PF03484">
    <property type="entry name" value="B5"/>
    <property type="match status" value="1"/>
</dbReference>
<evidence type="ECO:0000256" key="14">
    <source>
        <dbReference type="ARBA" id="ARBA00049255"/>
    </source>
</evidence>
<dbReference type="EMBL" id="CP000776">
    <property type="protein sequence ID" value="ABS51632.1"/>
    <property type="molecule type" value="Genomic_DNA"/>
</dbReference>
<dbReference type="Pfam" id="PF17759">
    <property type="entry name" value="tRNA_synthFbeta"/>
    <property type="match status" value="1"/>
</dbReference>
<dbReference type="SUPFAM" id="SSF55681">
    <property type="entry name" value="Class II aaRS and biotin synthetases"/>
    <property type="match status" value="1"/>
</dbReference>
<dbReference type="InterPro" id="IPR045060">
    <property type="entry name" value="Phe-tRNA-ligase_IIc_bsu"/>
</dbReference>
<keyword evidence="4 15" id="KW-0963">Cytoplasm</keyword>
<keyword evidence="12 15" id="KW-0648">Protein biosynthesis</keyword>
<dbReference type="InterPro" id="IPR005147">
    <property type="entry name" value="tRNA_synthase_B5-dom"/>
</dbReference>
<dbReference type="InterPro" id="IPR036690">
    <property type="entry name" value="Fdx_antiC-bd_sf"/>
</dbReference>
<evidence type="ECO:0000256" key="7">
    <source>
        <dbReference type="ARBA" id="ARBA00022723"/>
    </source>
</evidence>
<name>A7I0N2_CAMHC</name>
<dbReference type="Gene3D" id="3.30.930.10">
    <property type="entry name" value="Bira Bifunctional Protein, Domain 2"/>
    <property type="match status" value="1"/>
</dbReference>
<dbReference type="SMART" id="SM00874">
    <property type="entry name" value="B5"/>
    <property type="match status" value="1"/>
</dbReference>
<feature type="binding site" evidence="15">
    <location>
        <position position="450"/>
    </location>
    <ligand>
        <name>Mg(2+)</name>
        <dbReference type="ChEBI" id="CHEBI:18420"/>
        <note>shared with alpha subunit</note>
    </ligand>
</feature>
<evidence type="ECO:0000256" key="9">
    <source>
        <dbReference type="ARBA" id="ARBA00022840"/>
    </source>
</evidence>
<dbReference type="InterPro" id="IPR041616">
    <property type="entry name" value="PheRS_beta_core"/>
</dbReference>
<dbReference type="GO" id="GO:0004826">
    <property type="term" value="F:phenylalanine-tRNA ligase activity"/>
    <property type="evidence" value="ECO:0007669"/>
    <property type="project" value="UniProtKB-UniRule"/>
</dbReference>
<evidence type="ECO:0000256" key="16">
    <source>
        <dbReference type="PROSITE-ProRule" id="PRU00209"/>
    </source>
</evidence>
<dbReference type="NCBIfam" id="TIGR00472">
    <property type="entry name" value="pheT_bact"/>
    <property type="match status" value="1"/>
</dbReference>
<feature type="binding site" evidence="15">
    <location>
        <position position="454"/>
    </location>
    <ligand>
        <name>Mg(2+)</name>
        <dbReference type="ChEBI" id="CHEBI:18420"/>
        <note>shared with alpha subunit</note>
    </ligand>
</feature>
<feature type="domain" description="B5" evidence="19">
    <location>
        <begin position="391"/>
        <end position="466"/>
    </location>
</feature>
<evidence type="ECO:0000256" key="5">
    <source>
        <dbReference type="ARBA" id="ARBA00022555"/>
    </source>
</evidence>
<dbReference type="InterPro" id="IPR033714">
    <property type="entry name" value="tRNA_bind_bactPheRS"/>
</dbReference>
<evidence type="ECO:0000313" key="21">
    <source>
        <dbReference type="Proteomes" id="UP000002407"/>
    </source>
</evidence>
<keyword evidence="7 15" id="KW-0479">Metal-binding</keyword>
<dbReference type="Gene3D" id="3.30.56.10">
    <property type="match status" value="2"/>
</dbReference>
<dbReference type="InterPro" id="IPR002547">
    <property type="entry name" value="tRNA-bd_dom"/>
</dbReference>
<dbReference type="PROSITE" id="PS51447">
    <property type="entry name" value="FDX_ACB"/>
    <property type="match status" value="1"/>
</dbReference>
<evidence type="ECO:0000256" key="3">
    <source>
        <dbReference type="ARBA" id="ARBA00011209"/>
    </source>
</evidence>
<keyword evidence="11 16" id="KW-0694">RNA-binding</keyword>
<evidence type="ECO:0000256" key="13">
    <source>
        <dbReference type="ARBA" id="ARBA00023146"/>
    </source>
</evidence>
<evidence type="ECO:0000256" key="8">
    <source>
        <dbReference type="ARBA" id="ARBA00022741"/>
    </source>
</evidence>
<dbReference type="InterPro" id="IPR045864">
    <property type="entry name" value="aa-tRNA-synth_II/BPL/LPL"/>
</dbReference>
<dbReference type="CDD" id="cd02796">
    <property type="entry name" value="tRNA_bind_bactPheRS"/>
    <property type="match status" value="1"/>
</dbReference>
<dbReference type="InterPro" id="IPR005121">
    <property type="entry name" value="Fdx_antiC-bd"/>
</dbReference>
<dbReference type="HAMAP" id="MF_00283">
    <property type="entry name" value="Phe_tRNA_synth_beta1"/>
    <property type="match status" value="1"/>
</dbReference>
<evidence type="ECO:0000256" key="11">
    <source>
        <dbReference type="ARBA" id="ARBA00022884"/>
    </source>
</evidence>
<accession>A7I0N2</accession>
<dbReference type="InterPro" id="IPR012340">
    <property type="entry name" value="NA-bd_OB-fold"/>
</dbReference>
<dbReference type="GO" id="GO:0009328">
    <property type="term" value="C:phenylalanine-tRNA ligase complex"/>
    <property type="evidence" value="ECO:0007669"/>
    <property type="project" value="TreeGrafter"/>
</dbReference>
<keyword evidence="8 15" id="KW-0547">Nucleotide-binding</keyword>
<dbReference type="STRING" id="360107.CHAB381_0485"/>
<dbReference type="PANTHER" id="PTHR10947">
    <property type="entry name" value="PHENYLALANYL-TRNA SYNTHETASE BETA CHAIN AND LEUCINE-RICH REPEAT-CONTAINING PROTEIN 47"/>
    <property type="match status" value="1"/>
</dbReference>
<evidence type="ECO:0000256" key="6">
    <source>
        <dbReference type="ARBA" id="ARBA00022598"/>
    </source>
</evidence>
<feature type="domain" description="FDX-ACB" evidence="18">
    <location>
        <begin position="681"/>
        <end position="772"/>
    </location>
</feature>
<evidence type="ECO:0000256" key="4">
    <source>
        <dbReference type="ARBA" id="ARBA00022490"/>
    </source>
</evidence>
<feature type="binding site" evidence="15">
    <location>
        <position position="453"/>
    </location>
    <ligand>
        <name>Mg(2+)</name>
        <dbReference type="ChEBI" id="CHEBI:18420"/>
        <note>shared with alpha subunit</note>
    </ligand>
</feature>
<dbReference type="AlphaFoldDB" id="A7I0N2"/>
<feature type="domain" description="TRNA-binding" evidence="17">
    <location>
        <begin position="39"/>
        <end position="150"/>
    </location>
</feature>
<proteinExistence type="inferred from homology"/>
<organism evidence="20 21">
    <name type="scientific">Campylobacter hominis (strain ATCC BAA-381 / DSM 21671 / CCUG 45161 / LMG 19568 / NCTC 13146 / CH001A)</name>
    <dbReference type="NCBI Taxonomy" id="360107"/>
    <lineage>
        <taxon>Bacteria</taxon>
        <taxon>Pseudomonadati</taxon>
        <taxon>Campylobacterota</taxon>
        <taxon>Epsilonproteobacteria</taxon>
        <taxon>Campylobacterales</taxon>
        <taxon>Campylobacteraceae</taxon>
        <taxon>Campylobacter</taxon>
    </lineage>
</organism>
<protein>
    <recommendedName>
        <fullName evidence="15">Phenylalanine--tRNA ligase beta subunit</fullName>
        <ecNumber evidence="15">6.1.1.20</ecNumber>
    </recommendedName>
    <alternativeName>
        <fullName evidence="15">Phenylalanyl-tRNA synthetase beta subunit</fullName>
        <shortName evidence="15">PheRS</shortName>
    </alternativeName>
</protein>
<keyword evidence="9 15" id="KW-0067">ATP-binding</keyword>
<evidence type="ECO:0000256" key="10">
    <source>
        <dbReference type="ARBA" id="ARBA00022842"/>
    </source>
</evidence>
<sequence>MIITRNWLNEWIDITEISTDKILKALNSIGLEVDSYKKFSVADKVVIGYVKSKKAHENSDHLSVCEVDTGSQSLQIVCGAKNVESGQFVAVSLIGAVLPNGLTIKPAKLRGVESNGMICSSSELGFPKLNDGIMVLDDSIGELVLGRNLNEYLAFNDELIDIDLTPNRGDCLSIYGIARDLSAALNIPLKNKNFTEEAEKLLGIGRILSVHADEKIDASFIYRAFEIKNRFDITLTHKLRLAFAEILSNDTLVNLLNYTTHSTGVLLRAYDFNKITNKDKISIDIKKQENGELAVFCDDKLLGIAGINQNSDFKANKDSKICIVEANYTNPQIIAEALGENRKLKGDEHTYRSTRGSEPNLILGLNLLFSFLKNKDEFALFAGAQQILNTKEPKIVSFTNAEIDEMIGTKIEKNQILKILKSLGIDVNMDNELITATIPTFRHDISNSHDICEEIVRIIGIDNIASKPLVFAENCRFNETFFDYENAKKIRYKSANIGFFECVHYIFDNEEELKNLGFVPCEVKILNPINAELSVLRPTLINHLLNSSNLNLRNSKKSIKLFEFGKIFDEKGVEKDCFGFIASGLKNEPSLLNSAKPENVDFLYFASLIQNIIGKFSCVLPDKNIKFLNDFEQAEIWQNGVKVGIIGRFKFENERDLAKTYVCEMDFKALKFNEINAKNYSKFPSISRDLSVVVPNNMRFEVIKNALNNLQISDLKEFLPVDIYKDENLKDSYSLTIKFIFQNLEKTLEDEQIEAKITQILKALNNLGLNLR</sequence>
<dbReference type="Pfam" id="PF03147">
    <property type="entry name" value="FDX-ACB"/>
    <property type="match status" value="1"/>
</dbReference>
<evidence type="ECO:0000259" key="18">
    <source>
        <dbReference type="PROSITE" id="PS51447"/>
    </source>
</evidence>
<evidence type="ECO:0000313" key="20">
    <source>
        <dbReference type="EMBL" id="ABS51632.1"/>
    </source>
</evidence>
<dbReference type="SUPFAM" id="SSF46955">
    <property type="entry name" value="Putative DNA-binding domain"/>
    <property type="match status" value="1"/>
</dbReference>
<dbReference type="Gene3D" id="3.30.70.380">
    <property type="entry name" value="Ferrodoxin-fold anticodon-binding domain"/>
    <property type="match status" value="1"/>
</dbReference>
<dbReference type="RefSeq" id="WP_012108358.1">
    <property type="nucleotide sequence ID" value="NC_009714.1"/>
</dbReference>
<evidence type="ECO:0000259" key="17">
    <source>
        <dbReference type="PROSITE" id="PS50886"/>
    </source>
</evidence>
<keyword evidence="13 15" id="KW-0030">Aminoacyl-tRNA synthetase</keyword>
<dbReference type="PROSITE" id="PS51483">
    <property type="entry name" value="B5"/>
    <property type="match status" value="1"/>
</dbReference>
<dbReference type="SUPFAM" id="SSF56037">
    <property type="entry name" value="PheT/TilS domain"/>
    <property type="match status" value="1"/>
</dbReference>
<dbReference type="HOGENOM" id="CLU_016891_2_1_7"/>
<dbReference type="SMART" id="SM00896">
    <property type="entry name" value="FDX-ACB"/>
    <property type="match status" value="1"/>
</dbReference>
<dbReference type="Proteomes" id="UP000002407">
    <property type="component" value="Chromosome"/>
</dbReference>
<feature type="binding site" evidence="15">
    <location>
        <position position="444"/>
    </location>
    <ligand>
        <name>Mg(2+)</name>
        <dbReference type="ChEBI" id="CHEBI:18420"/>
        <note>shared with alpha subunit</note>
    </ligand>
</feature>